<keyword evidence="7 10" id="KW-1133">Transmembrane helix</keyword>
<evidence type="ECO:0000256" key="5">
    <source>
        <dbReference type="ARBA" id="ARBA00022786"/>
    </source>
</evidence>
<proteinExistence type="predicted"/>
<feature type="domain" description="RING-type" evidence="11">
    <location>
        <begin position="411"/>
        <end position="448"/>
    </location>
</feature>
<reference evidence="13" key="2">
    <citation type="submission" date="2014-09" db="EMBL/GenBank/DDBJ databases">
        <authorList>
            <person name="Martin A.A."/>
        </authorList>
    </citation>
    <scope>NUCLEOTIDE SEQUENCE</scope>
    <source>
        <strain evidence="13">ED321</strain>
    </source>
</reference>
<sequence length="471" mass="54644">MSTTRKKINESVRMEISRPSSSSSPALVGLQQDLDGNHSIGFMPTSISDGNDLGDTRRHQFGLQRASSLANISIVSSEENSTLPLNSNQNNRYNQMSQRTRDTFLVINENQNNNGQEFFDNRDVPTSSEEDHHNNTREQTGNVNNEDINSYTTTFFGFVISSLRDLYTNRGYFALNNQQQEQRDDNNVNNSRPFLHIRRNAISNWIAIAIPFFILTFLKVFMDNCLAGVGIILMILSQKTVARRFFGKCSKKLTIVMIIGTIFRIWFCITWFNLDFMLYSIILQDKISKWPPKNISTTLFVTFVTDLFFIDIILTLKMLVSLIPYVQQHKIRSMYQWIEMTGKIYAHILPMAQWLVYFESLFLQILYISLKINFSSVILYDFWMCTKTIISPTPFPSTIPSPEDLEKDSQCGICYSNFMKPLKLECNHIFCKECISTWFDRKDTCPLCRTLVQKFKNEYKDGQTTFLHPLF</sequence>
<name>A0A090LMP1_STRRB</name>
<keyword evidence="5" id="KW-0833">Ubl conjugation pathway</keyword>
<dbReference type="OrthoDB" id="9049620at2759"/>
<feature type="compositionally biased region" description="Basic and acidic residues" evidence="9">
    <location>
        <begin position="119"/>
        <end position="136"/>
    </location>
</feature>
<dbReference type="CTD" id="36383490"/>
<evidence type="ECO:0000313" key="13">
    <source>
        <dbReference type="Proteomes" id="UP000035682"/>
    </source>
</evidence>
<keyword evidence="2 10" id="KW-0812">Transmembrane</keyword>
<evidence type="ECO:0000256" key="8">
    <source>
        <dbReference type="ARBA" id="ARBA00023136"/>
    </source>
</evidence>
<evidence type="ECO:0000256" key="2">
    <source>
        <dbReference type="ARBA" id="ARBA00022692"/>
    </source>
</evidence>
<dbReference type="PROSITE" id="PS00518">
    <property type="entry name" value="ZF_RING_1"/>
    <property type="match status" value="1"/>
</dbReference>
<evidence type="ECO:0000256" key="10">
    <source>
        <dbReference type="SAM" id="Phobius"/>
    </source>
</evidence>
<feature type="region of interest" description="Disordered" evidence="9">
    <location>
        <begin position="111"/>
        <end position="145"/>
    </location>
</feature>
<protein>
    <submittedName>
        <fullName evidence="12 14">Zinc finger, RING-type domain and Zinc finger, RING/FYVE/PHD-type domain-containing protein</fullName>
    </submittedName>
</protein>
<dbReference type="EMBL" id="LN609530">
    <property type="protein sequence ID" value="CEF71110.1"/>
    <property type="molecule type" value="Genomic_DNA"/>
</dbReference>
<dbReference type="InterPro" id="IPR013083">
    <property type="entry name" value="Znf_RING/FYVE/PHD"/>
</dbReference>
<dbReference type="PANTHER" id="PTHR15860">
    <property type="entry name" value="UNCHARACTERIZED RING FINGER-CONTAINING PROTEIN"/>
    <property type="match status" value="1"/>
</dbReference>
<keyword evidence="3" id="KW-0479">Metal-binding</keyword>
<keyword evidence="4" id="KW-0863">Zinc-finger</keyword>
<dbReference type="SMART" id="SM00184">
    <property type="entry name" value="RING"/>
    <property type="match status" value="1"/>
</dbReference>
<dbReference type="WBParaSite" id="SRAE_X000043700.1">
    <property type="protein sequence ID" value="SRAE_X000043700.1"/>
    <property type="gene ID" value="WBGene00265996"/>
</dbReference>
<evidence type="ECO:0000256" key="7">
    <source>
        <dbReference type="ARBA" id="ARBA00022989"/>
    </source>
</evidence>
<dbReference type="GO" id="GO:0016020">
    <property type="term" value="C:membrane"/>
    <property type="evidence" value="ECO:0007669"/>
    <property type="project" value="UniProtKB-SubCell"/>
</dbReference>
<dbReference type="GO" id="GO:1904294">
    <property type="term" value="P:positive regulation of ERAD pathway"/>
    <property type="evidence" value="ECO:0007669"/>
    <property type="project" value="InterPro"/>
</dbReference>
<feature type="transmembrane region" description="Helical" evidence="10">
    <location>
        <begin position="344"/>
        <end position="367"/>
    </location>
</feature>
<reference evidence="14" key="3">
    <citation type="submission" date="2020-12" db="UniProtKB">
        <authorList>
            <consortium name="WormBaseParasite"/>
        </authorList>
    </citation>
    <scope>IDENTIFICATION</scope>
</reference>
<dbReference type="Pfam" id="PF13639">
    <property type="entry name" value="zf-RING_2"/>
    <property type="match status" value="1"/>
</dbReference>
<evidence type="ECO:0000259" key="11">
    <source>
        <dbReference type="SMART" id="SM00184"/>
    </source>
</evidence>
<dbReference type="InterPro" id="IPR017907">
    <property type="entry name" value="Znf_RING_CS"/>
</dbReference>
<feature type="transmembrane region" description="Helical" evidence="10">
    <location>
        <begin position="227"/>
        <end position="246"/>
    </location>
</feature>
<feature type="region of interest" description="Disordered" evidence="9">
    <location>
        <begin position="1"/>
        <end position="52"/>
    </location>
</feature>
<evidence type="ECO:0000256" key="9">
    <source>
        <dbReference type="SAM" id="MobiDB-lite"/>
    </source>
</evidence>
<dbReference type="WormBase" id="SRAE_X000043700">
    <property type="protein sequence ID" value="SRP06077"/>
    <property type="gene ID" value="WBGene00265996"/>
</dbReference>
<keyword evidence="13" id="KW-1185">Reference proteome</keyword>
<dbReference type="AlphaFoldDB" id="A0A090LMP1"/>
<accession>A0A090LMP1</accession>
<feature type="transmembrane region" description="Helical" evidence="10">
    <location>
        <begin position="294"/>
        <end position="323"/>
    </location>
</feature>
<feature type="transmembrane region" description="Helical" evidence="10">
    <location>
        <begin position="253"/>
        <end position="274"/>
    </location>
</feature>
<dbReference type="GO" id="GO:0008270">
    <property type="term" value="F:zinc ion binding"/>
    <property type="evidence" value="ECO:0007669"/>
    <property type="project" value="UniProtKB-KW"/>
</dbReference>
<gene>
    <name evidence="12 14 15" type="ORF">SRAE_X000043700</name>
</gene>
<evidence type="ECO:0000313" key="12">
    <source>
        <dbReference type="EMBL" id="CEF71110.1"/>
    </source>
</evidence>
<dbReference type="SUPFAM" id="SSF57850">
    <property type="entry name" value="RING/U-box"/>
    <property type="match status" value="1"/>
</dbReference>
<comment type="subcellular location">
    <subcellularLocation>
        <location evidence="1">Membrane</location>
        <topology evidence="1">Multi-pass membrane protein</topology>
    </subcellularLocation>
</comment>
<feature type="compositionally biased region" description="Basic and acidic residues" evidence="9">
    <location>
        <begin position="7"/>
        <end position="16"/>
    </location>
</feature>
<reference evidence="12" key="1">
    <citation type="submission" date="2014-09" db="EMBL/GenBank/DDBJ databases">
        <authorList>
            <person name="Aslett A.Martin."/>
        </authorList>
    </citation>
    <scope>NUCLEOTIDE SEQUENCE</scope>
    <source>
        <strain evidence="12">ED321 Heterogonic</strain>
    </source>
</reference>
<dbReference type="Proteomes" id="UP000035682">
    <property type="component" value="Unplaced"/>
</dbReference>
<evidence type="ECO:0000313" key="15">
    <source>
        <dbReference type="WormBase" id="SRAE_X000043700"/>
    </source>
</evidence>
<evidence type="ECO:0000256" key="3">
    <source>
        <dbReference type="ARBA" id="ARBA00022723"/>
    </source>
</evidence>
<keyword evidence="6" id="KW-0862">Zinc</keyword>
<organism evidence="12">
    <name type="scientific">Strongyloides ratti</name>
    <name type="common">Parasitic roundworm</name>
    <dbReference type="NCBI Taxonomy" id="34506"/>
    <lineage>
        <taxon>Eukaryota</taxon>
        <taxon>Metazoa</taxon>
        <taxon>Ecdysozoa</taxon>
        <taxon>Nematoda</taxon>
        <taxon>Chromadorea</taxon>
        <taxon>Rhabditida</taxon>
        <taxon>Tylenchina</taxon>
        <taxon>Panagrolaimomorpha</taxon>
        <taxon>Strongyloidoidea</taxon>
        <taxon>Strongyloididae</taxon>
        <taxon>Strongyloides</taxon>
    </lineage>
</organism>
<keyword evidence="8 10" id="KW-0472">Membrane</keyword>
<dbReference type="PANTHER" id="PTHR15860:SF0">
    <property type="entry name" value="LP20373P"/>
    <property type="match status" value="1"/>
</dbReference>
<dbReference type="InterPro" id="IPR001841">
    <property type="entry name" value="Znf_RING"/>
</dbReference>
<dbReference type="GO" id="GO:0061630">
    <property type="term" value="F:ubiquitin protein ligase activity"/>
    <property type="evidence" value="ECO:0007669"/>
    <property type="project" value="InterPro"/>
</dbReference>
<evidence type="ECO:0000256" key="1">
    <source>
        <dbReference type="ARBA" id="ARBA00004141"/>
    </source>
</evidence>
<evidence type="ECO:0000313" key="14">
    <source>
        <dbReference type="WBParaSite" id="SRAE_X000043700.1"/>
    </source>
</evidence>
<evidence type="ECO:0000256" key="4">
    <source>
        <dbReference type="ARBA" id="ARBA00022771"/>
    </source>
</evidence>
<dbReference type="Gene3D" id="3.30.40.10">
    <property type="entry name" value="Zinc/RING finger domain, C3HC4 (zinc finger)"/>
    <property type="match status" value="1"/>
</dbReference>
<evidence type="ECO:0000256" key="6">
    <source>
        <dbReference type="ARBA" id="ARBA00022833"/>
    </source>
</evidence>
<dbReference type="InterPro" id="IPR044235">
    <property type="entry name" value="RNFT1/2"/>
</dbReference>
<dbReference type="RefSeq" id="XP_024510306.1">
    <property type="nucleotide sequence ID" value="XM_024644781.1"/>
</dbReference>
<dbReference type="GeneID" id="36383490"/>
<feature type="transmembrane region" description="Helical" evidence="10">
    <location>
        <begin position="202"/>
        <end position="221"/>
    </location>
</feature>